<name>A0A931FDH3_9ACTN</name>
<keyword evidence="2" id="KW-0472">Membrane</keyword>
<gene>
    <name evidence="4" type="ORF">I2501_08870</name>
</gene>
<keyword evidence="3" id="KW-0732">Signal</keyword>
<evidence type="ECO:0000313" key="5">
    <source>
        <dbReference type="Proteomes" id="UP000657385"/>
    </source>
</evidence>
<dbReference type="RefSeq" id="WP_196193311.1">
    <property type="nucleotide sequence ID" value="NZ_JADPRT010000003.1"/>
</dbReference>
<dbReference type="Proteomes" id="UP000657385">
    <property type="component" value="Unassembled WGS sequence"/>
</dbReference>
<organism evidence="4 5">
    <name type="scientific">Streptacidiphilus fuscans</name>
    <dbReference type="NCBI Taxonomy" id="2789292"/>
    <lineage>
        <taxon>Bacteria</taxon>
        <taxon>Bacillati</taxon>
        <taxon>Actinomycetota</taxon>
        <taxon>Actinomycetes</taxon>
        <taxon>Kitasatosporales</taxon>
        <taxon>Streptomycetaceae</taxon>
        <taxon>Streptacidiphilus</taxon>
    </lineage>
</organism>
<evidence type="ECO:0000256" key="1">
    <source>
        <dbReference type="SAM" id="MobiDB-lite"/>
    </source>
</evidence>
<dbReference type="Pfam" id="PF19516">
    <property type="entry name" value="DUF6049"/>
    <property type="match status" value="1"/>
</dbReference>
<dbReference type="EMBL" id="JADPRT010000003">
    <property type="protein sequence ID" value="MBF9068150.1"/>
    <property type="molecule type" value="Genomic_DNA"/>
</dbReference>
<protein>
    <recommendedName>
        <fullName evidence="6">Secreted protein</fullName>
    </recommendedName>
</protein>
<reference evidence="4" key="1">
    <citation type="submission" date="2020-11" db="EMBL/GenBank/DDBJ databases">
        <title>Isolation and identification of active actinomycetes.</title>
        <authorList>
            <person name="Yu B."/>
        </authorList>
    </citation>
    <scope>NUCLEOTIDE SEQUENCE</scope>
    <source>
        <strain evidence="4">NEAU-YB345</strain>
    </source>
</reference>
<accession>A0A931FDH3</accession>
<feature type="signal peptide" evidence="3">
    <location>
        <begin position="1"/>
        <end position="37"/>
    </location>
</feature>
<sequence>MRRRSPRLQRLARLSRLSLASGLVLLAGPTLAPAAQAAPRITVTGVPTVTQNAARAPQATTEAPADAHASVQVTLNTVSPAAPAPDGDVTLSGVATNRASNAVNGLHVGVTYGRQMSSRSDIEAVASAGGPQQSDPNEIDDQSLQDQIGTLAPGASASFSLKVPVSKLALGSSPDGVYFVGVDAQTANGVALGTLPLGIARTFLPIHPSSDTAKATQVATLWPVTDAPTIQAQTYVDSNGVEQPVLTNDLATSLGPDGRLGQLASIGAQNTNLHLTWVVNPDLIDTVYAMTGDYQVLTGSDTSGANATCNCVRKGSGQDAAKAWLTAMQQALAAGKPEVVSLPYADPDLASLAHSANGRQQLSALLPLANTSLGLDRLQVDGEHNVAWPYQGYVDTSIASLAKSMGADEVVVNGASMPDSGNLNFTPNAARPMGDGMTAVVADNQLTDIFSGDLSTQSEQTAATQRFLAETLEITLEHPDQQRDILVQPPREMSTATAQTLVKALSEAQDGKWVQSANLDDVVKAGATPGANTSVPSPHAYPSSARGSELGDTTVNQLGTYQGQLSQLQQILTRPDRLRDPFSAAMVRSVSTAWRDNPIAGDSYRTDMGQYLSVLQGSVQLIPKTTDVVVPGDNSSATVAVSVENDLEQTVSKMQLKLIVGGSPRLRIDSDPVQDVTIAGGRTKTTYRFRVTALANGTVDMKAELATAQNPDTPFDTMSFQVNVTSVSAGVIAVIASGGLLLVLAGLRLYWKRKKNAALAAASAEGPEPDNAE</sequence>
<feature type="transmembrane region" description="Helical" evidence="2">
    <location>
        <begin position="727"/>
        <end position="751"/>
    </location>
</feature>
<proteinExistence type="predicted"/>
<keyword evidence="2" id="KW-0812">Transmembrane</keyword>
<comment type="caution">
    <text evidence="4">The sequence shown here is derived from an EMBL/GenBank/DDBJ whole genome shotgun (WGS) entry which is preliminary data.</text>
</comment>
<feature type="region of interest" description="Disordered" evidence="1">
    <location>
        <begin position="525"/>
        <end position="550"/>
    </location>
</feature>
<dbReference type="InterPro" id="IPR046112">
    <property type="entry name" value="DUF6049"/>
</dbReference>
<evidence type="ECO:0000256" key="3">
    <source>
        <dbReference type="SAM" id="SignalP"/>
    </source>
</evidence>
<feature type="chain" id="PRO_5037184148" description="Secreted protein" evidence="3">
    <location>
        <begin position="38"/>
        <end position="773"/>
    </location>
</feature>
<keyword evidence="5" id="KW-1185">Reference proteome</keyword>
<dbReference type="AlphaFoldDB" id="A0A931FDH3"/>
<keyword evidence="2" id="KW-1133">Transmembrane helix</keyword>
<evidence type="ECO:0008006" key="6">
    <source>
        <dbReference type="Google" id="ProtNLM"/>
    </source>
</evidence>
<evidence type="ECO:0000313" key="4">
    <source>
        <dbReference type="EMBL" id="MBF9068150.1"/>
    </source>
</evidence>
<evidence type="ECO:0000256" key="2">
    <source>
        <dbReference type="SAM" id="Phobius"/>
    </source>
</evidence>